<dbReference type="AlphaFoldDB" id="A0A7J3X5J8"/>
<sequence length="100" mass="10810">MAALAGTAVSFTLLPCSSGPYLAATLTLSELPLDRALLYLVLYNLVFVLPLVVIAASVVLGEKYLASVEIFKMRVETLRKYIDIVVGAVLLVLGLYFLSM</sequence>
<protein>
    <recommendedName>
        <fullName evidence="3">Cytochrome C biogenesis protein transmembrane domain-containing protein</fullName>
    </recommendedName>
</protein>
<keyword evidence="1" id="KW-1133">Transmembrane helix</keyword>
<keyword evidence="1" id="KW-0472">Membrane</keyword>
<feature type="transmembrane region" description="Helical" evidence="1">
    <location>
        <begin position="81"/>
        <end position="99"/>
    </location>
</feature>
<evidence type="ECO:0008006" key="3">
    <source>
        <dbReference type="Google" id="ProtNLM"/>
    </source>
</evidence>
<evidence type="ECO:0000256" key="1">
    <source>
        <dbReference type="SAM" id="Phobius"/>
    </source>
</evidence>
<keyword evidence="1" id="KW-0812">Transmembrane</keyword>
<organism evidence="2">
    <name type="scientific">Thermofilum pendens</name>
    <dbReference type="NCBI Taxonomy" id="2269"/>
    <lineage>
        <taxon>Archaea</taxon>
        <taxon>Thermoproteota</taxon>
        <taxon>Thermoprotei</taxon>
        <taxon>Thermofilales</taxon>
        <taxon>Thermofilaceae</taxon>
        <taxon>Thermofilum</taxon>
    </lineage>
</organism>
<dbReference type="EMBL" id="DRZM01000048">
    <property type="protein sequence ID" value="HHP04392.1"/>
    <property type="molecule type" value="Genomic_DNA"/>
</dbReference>
<feature type="transmembrane region" description="Helical" evidence="1">
    <location>
        <begin position="37"/>
        <end position="60"/>
    </location>
</feature>
<gene>
    <name evidence="2" type="ORF">ENM88_01405</name>
</gene>
<proteinExistence type="predicted"/>
<accession>A0A7J3X5J8</accession>
<name>A0A7J3X5J8_THEPE</name>
<comment type="caution">
    <text evidence="2">The sequence shown here is derived from an EMBL/GenBank/DDBJ whole genome shotgun (WGS) entry which is preliminary data.</text>
</comment>
<reference evidence="2" key="1">
    <citation type="journal article" date="2020" name="mSystems">
        <title>Genome- and Community-Level Interaction Insights into Carbon Utilization and Element Cycling Functions of Hydrothermarchaeota in Hydrothermal Sediment.</title>
        <authorList>
            <person name="Zhou Z."/>
            <person name="Liu Y."/>
            <person name="Xu W."/>
            <person name="Pan J."/>
            <person name="Luo Z.H."/>
            <person name="Li M."/>
        </authorList>
    </citation>
    <scope>NUCLEOTIDE SEQUENCE [LARGE SCALE GENOMIC DNA]</scope>
    <source>
        <strain evidence="2">SpSt-1125</strain>
    </source>
</reference>
<evidence type="ECO:0000313" key="2">
    <source>
        <dbReference type="EMBL" id="HHP04392.1"/>
    </source>
</evidence>